<evidence type="ECO:0000259" key="2">
    <source>
        <dbReference type="Pfam" id="PF00582"/>
    </source>
</evidence>
<feature type="region of interest" description="Disordered" evidence="1">
    <location>
        <begin position="1"/>
        <end position="24"/>
    </location>
</feature>
<dbReference type="EMBL" id="JAEUBD010000753">
    <property type="protein sequence ID" value="KAH3672588.1"/>
    <property type="molecule type" value="Genomic_DNA"/>
</dbReference>
<reference evidence="3" key="2">
    <citation type="submission" date="2021-01" db="EMBL/GenBank/DDBJ databases">
        <authorList>
            <person name="Schikora-Tamarit M.A."/>
        </authorList>
    </citation>
    <scope>NUCLEOTIDE SEQUENCE</scope>
    <source>
        <strain evidence="3">NCAIM Y.01608</strain>
    </source>
</reference>
<evidence type="ECO:0000313" key="4">
    <source>
        <dbReference type="Proteomes" id="UP000788993"/>
    </source>
</evidence>
<dbReference type="InterPro" id="IPR006016">
    <property type="entry name" value="UspA"/>
</dbReference>
<feature type="compositionally biased region" description="Polar residues" evidence="1">
    <location>
        <begin position="1"/>
        <end position="12"/>
    </location>
</feature>
<organism evidence="3 4">
    <name type="scientific">Ogataea polymorpha</name>
    <dbReference type="NCBI Taxonomy" id="460523"/>
    <lineage>
        <taxon>Eukaryota</taxon>
        <taxon>Fungi</taxon>
        <taxon>Dikarya</taxon>
        <taxon>Ascomycota</taxon>
        <taxon>Saccharomycotina</taxon>
        <taxon>Pichiomycetes</taxon>
        <taxon>Pichiales</taxon>
        <taxon>Pichiaceae</taxon>
        <taxon>Ogataea</taxon>
    </lineage>
</organism>
<accession>A0A9P8TAN2</accession>
<dbReference type="SUPFAM" id="SSF52402">
    <property type="entry name" value="Adenine nucleotide alpha hydrolases-like"/>
    <property type="match status" value="1"/>
</dbReference>
<dbReference type="Gene3D" id="3.40.50.620">
    <property type="entry name" value="HUPs"/>
    <property type="match status" value="1"/>
</dbReference>
<gene>
    <name evidence="3" type="ORF">OGATHE_002233</name>
</gene>
<reference evidence="3" key="1">
    <citation type="journal article" date="2021" name="Open Biol.">
        <title>Shared evolutionary footprints suggest mitochondrial oxidative damage underlies multiple complex I losses in fungi.</title>
        <authorList>
            <person name="Schikora-Tamarit M.A."/>
            <person name="Marcet-Houben M."/>
            <person name="Nosek J."/>
            <person name="Gabaldon T."/>
        </authorList>
    </citation>
    <scope>NUCLEOTIDE SEQUENCE</scope>
    <source>
        <strain evidence="3">NCAIM Y.01608</strain>
    </source>
</reference>
<dbReference type="Proteomes" id="UP000788993">
    <property type="component" value="Unassembled WGS sequence"/>
</dbReference>
<proteinExistence type="predicted"/>
<feature type="region of interest" description="Disordered" evidence="1">
    <location>
        <begin position="73"/>
        <end position="97"/>
    </location>
</feature>
<feature type="compositionally biased region" description="Polar residues" evidence="1">
    <location>
        <begin position="80"/>
        <end position="97"/>
    </location>
</feature>
<dbReference type="InterPro" id="IPR014729">
    <property type="entry name" value="Rossmann-like_a/b/a_fold"/>
</dbReference>
<feature type="compositionally biased region" description="Polar residues" evidence="1">
    <location>
        <begin position="336"/>
        <end position="363"/>
    </location>
</feature>
<comment type="caution">
    <text evidence="3">The sequence shown here is derived from an EMBL/GenBank/DDBJ whole genome shotgun (WGS) entry which is preliminary data.</text>
</comment>
<protein>
    <recommendedName>
        <fullName evidence="2">UspA domain-containing protein</fullName>
    </recommendedName>
</protein>
<feature type="domain" description="UspA" evidence="2">
    <location>
        <begin position="155"/>
        <end position="288"/>
    </location>
</feature>
<feature type="region of interest" description="Disordered" evidence="1">
    <location>
        <begin position="336"/>
        <end position="364"/>
    </location>
</feature>
<dbReference type="Pfam" id="PF00582">
    <property type="entry name" value="Usp"/>
    <property type="match status" value="1"/>
</dbReference>
<dbReference type="AlphaFoldDB" id="A0A9P8TAN2"/>
<dbReference type="CDD" id="cd23659">
    <property type="entry name" value="USP_At3g01520-like"/>
    <property type="match status" value="1"/>
</dbReference>
<dbReference type="PANTHER" id="PTHR47815:SF1">
    <property type="entry name" value="UNIVERSAL STRESS PROTEIN A FAMILY PROTEIN C25B2.10"/>
    <property type="match status" value="1"/>
</dbReference>
<dbReference type="PANTHER" id="PTHR47815">
    <property type="entry name" value="UNIVERSAL STRESS PROTEIN A FAMILY PROTEIN C25B2.10"/>
    <property type="match status" value="1"/>
</dbReference>
<evidence type="ECO:0000313" key="3">
    <source>
        <dbReference type="EMBL" id="KAH3672588.1"/>
    </source>
</evidence>
<evidence type="ECO:0000256" key="1">
    <source>
        <dbReference type="SAM" id="MobiDB-lite"/>
    </source>
</evidence>
<keyword evidence="4" id="KW-1185">Reference proteome</keyword>
<sequence length="376" mass="42419">MAETGDAQSDNPRQAMAQPAGVSAYRRQADLDIAEALDDPETKRNTELNSLMYHLSQGQVDELDAMSLRTQTPERVLRSPSLSRQNSTDSSLPTTHLSIDEISDMQPKRPPLKGTGSFHRGIAFENMGNSQLNYEKMQYILTTKHRDFHFDRVSRTFMCGYDDNECSLLALKWTIDEMVSDGDTLVCLRVLSKEDAAGDYQRDYKKEGEKILEEIATLNSKDKKIKIVLELKVGKVPEMITKAIKEYDPVILIVGTHGTQKTGFRAIIGSKSMSKYCLQYAQVPVVVVGPLYHMQKPKLDVSSETAYADALRNFQHGLELSESDIRKPRFQRSLRSESVLSPVQSKSSFSPARSNSPNFSPSRALSPFRLFRRNRE</sequence>
<name>A0A9P8TAN2_9ASCO</name>